<evidence type="ECO:0000256" key="6">
    <source>
        <dbReference type="ARBA" id="ARBA00022989"/>
    </source>
</evidence>
<comment type="caution">
    <text evidence="11">The sequence shown here is derived from an EMBL/GenBank/DDBJ whole genome shotgun (WGS) entry which is preliminary data.</text>
</comment>
<dbReference type="InterPro" id="IPR003439">
    <property type="entry name" value="ABC_transporter-like_ATP-bd"/>
</dbReference>
<reference evidence="11 12" key="1">
    <citation type="submission" date="2019-03" db="EMBL/GenBank/DDBJ databases">
        <title>Genomic Encyclopedia of Type Strains, Phase IV (KMG-IV): sequencing the most valuable type-strain genomes for metagenomic binning, comparative biology and taxonomic classification.</title>
        <authorList>
            <person name="Goeker M."/>
        </authorList>
    </citation>
    <scope>NUCLEOTIDE SEQUENCE [LARGE SCALE GENOMIC DNA]</scope>
    <source>
        <strain evidence="11 12">DSM 24629</strain>
    </source>
</reference>
<evidence type="ECO:0000313" key="11">
    <source>
        <dbReference type="EMBL" id="TCT14218.1"/>
    </source>
</evidence>
<dbReference type="SUPFAM" id="SSF90123">
    <property type="entry name" value="ABC transporter transmembrane region"/>
    <property type="match status" value="1"/>
</dbReference>
<dbReference type="GO" id="GO:0016887">
    <property type="term" value="F:ATP hydrolysis activity"/>
    <property type="evidence" value="ECO:0007669"/>
    <property type="project" value="InterPro"/>
</dbReference>
<keyword evidence="2" id="KW-0813">Transport</keyword>
<accession>A0A4V2V063</accession>
<keyword evidence="6 8" id="KW-1133">Transmembrane helix</keyword>
<name>A0A4V2V063_9FIRM</name>
<feature type="transmembrane region" description="Helical" evidence="8">
    <location>
        <begin position="333"/>
        <end position="357"/>
    </location>
</feature>
<keyword evidence="12" id="KW-1185">Reference proteome</keyword>
<dbReference type="InterPro" id="IPR011527">
    <property type="entry name" value="ABC1_TM_dom"/>
</dbReference>
<dbReference type="InterPro" id="IPR003593">
    <property type="entry name" value="AAA+_ATPase"/>
</dbReference>
<evidence type="ECO:0000259" key="10">
    <source>
        <dbReference type="PROSITE" id="PS50929"/>
    </source>
</evidence>
<evidence type="ECO:0000256" key="4">
    <source>
        <dbReference type="ARBA" id="ARBA00022741"/>
    </source>
</evidence>
<feature type="domain" description="ABC transporter" evidence="9">
    <location>
        <begin position="432"/>
        <end position="666"/>
    </location>
</feature>
<dbReference type="PROSITE" id="PS00211">
    <property type="entry name" value="ABC_TRANSPORTER_1"/>
    <property type="match status" value="1"/>
</dbReference>
<keyword evidence="7 8" id="KW-0472">Membrane</keyword>
<dbReference type="InterPro" id="IPR027417">
    <property type="entry name" value="P-loop_NTPase"/>
</dbReference>
<dbReference type="GO" id="GO:0005524">
    <property type="term" value="F:ATP binding"/>
    <property type="evidence" value="ECO:0007669"/>
    <property type="project" value="UniProtKB-KW"/>
</dbReference>
<dbReference type="RefSeq" id="WP_243115106.1">
    <property type="nucleotide sequence ID" value="NZ_SMAL01000006.1"/>
</dbReference>
<evidence type="ECO:0000256" key="3">
    <source>
        <dbReference type="ARBA" id="ARBA00022692"/>
    </source>
</evidence>
<feature type="transmembrane region" description="Helical" evidence="8">
    <location>
        <begin position="25"/>
        <end position="45"/>
    </location>
</feature>
<dbReference type="GO" id="GO:0015421">
    <property type="term" value="F:ABC-type oligopeptide transporter activity"/>
    <property type="evidence" value="ECO:0007669"/>
    <property type="project" value="TreeGrafter"/>
</dbReference>
<sequence length="673" mass="77275">MAESKENKNFDPRIIKRLLEYAKPYYKYILFSFVLLLGVVALELIRPIIIGRAIDNVIIDNNQIYSIVEEDGKDTYRVQNYYIKKGNVSGINATIVYDEGAEHPYHLVIGIEEEEIPALNTINVRDYEERYIIIPLERNDIKHLRQEDIKNLIYAAGLFVLILALGLIISYIQTIVLNYTGQKIIYNIRNDVFKHVESLSLKFFSNHPIGRIVTRVTNDTETLNEMYTSVIVNSVKSIVMVAGITIMMFLLNVELTLYIMMIMPIIVLLTLWFRKTSRKLYREIRTKVANINSFLSEHISGMKIVQIFTQEERKYNEFDEANKSLNQSHIKQLVIFSIFRPAMYLLYVLGLFLVLYFGGKRVISGHITIGTLVIFVQYISNFFDPIQQLAEQFDIIQSAMASSEKIFNLLDEKIDIIDVEEPISLPVVKGRIEFKNVWFAYVDEEWILKDVSFVVEPGEVAAFVGATGAGKTSIINLIMRYYDIQKGEILLDGINITQIKKEDLRKNIGQMLQDVFLFTGTINSNIRLKNEEITDKEIVNASVYVNADKFIRKLPKQYEEKVSEGGTTFSAGQRQLLSFARTLANKPSILILDEATANIDTETEQLIQDALYKLMEGRTTLVVAHRLSTIQNANKIIVLHKGKIREIGSHQKLLAKKGLYYQLYELQHQDGVL</sequence>
<comment type="subcellular location">
    <subcellularLocation>
        <location evidence="1">Cell membrane</location>
        <topology evidence="1">Multi-pass membrane protein</topology>
    </subcellularLocation>
</comment>
<dbReference type="CDD" id="cd03254">
    <property type="entry name" value="ABCC_Glucan_exporter_like"/>
    <property type="match status" value="1"/>
</dbReference>
<feature type="domain" description="ABC transmembrane type-1" evidence="10">
    <location>
        <begin position="30"/>
        <end position="398"/>
    </location>
</feature>
<dbReference type="SUPFAM" id="SSF52540">
    <property type="entry name" value="P-loop containing nucleoside triphosphate hydrolases"/>
    <property type="match status" value="1"/>
</dbReference>
<dbReference type="PANTHER" id="PTHR43394:SF1">
    <property type="entry name" value="ATP-BINDING CASSETTE SUB-FAMILY B MEMBER 10, MITOCHONDRIAL"/>
    <property type="match status" value="1"/>
</dbReference>
<evidence type="ECO:0000256" key="5">
    <source>
        <dbReference type="ARBA" id="ARBA00022840"/>
    </source>
</evidence>
<dbReference type="CDD" id="cd18544">
    <property type="entry name" value="ABC_6TM_TmrA_like"/>
    <property type="match status" value="1"/>
</dbReference>
<evidence type="ECO:0000256" key="7">
    <source>
        <dbReference type="ARBA" id="ARBA00023136"/>
    </source>
</evidence>
<dbReference type="FunFam" id="3.40.50.300:FF:000287">
    <property type="entry name" value="Multidrug ABC transporter ATP-binding protein"/>
    <property type="match status" value="1"/>
</dbReference>
<proteinExistence type="predicted"/>
<dbReference type="Pfam" id="PF00664">
    <property type="entry name" value="ABC_membrane"/>
    <property type="match status" value="1"/>
</dbReference>
<dbReference type="Pfam" id="PF00005">
    <property type="entry name" value="ABC_tran"/>
    <property type="match status" value="1"/>
</dbReference>
<evidence type="ECO:0000259" key="9">
    <source>
        <dbReference type="PROSITE" id="PS50893"/>
    </source>
</evidence>
<keyword evidence="3 8" id="KW-0812">Transmembrane</keyword>
<dbReference type="PROSITE" id="PS50893">
    <property type="entry name" value="ABC_TRANSPORTER_2"/>
    <property type="match status" value="1"/>
</dbReference>
<dbReference type="InterPro" id="IPR039421">
    <property type="entry name" value="Type_1_exporter"/>
</dbReference>
<dbReference type="InterPro" id="IPR017871">
    <property type="entry name" value="ABC_transporter-like_CS"/>
</dbReference>
<organism evidence="11 12">
    <name type="scientific">Natranaerovirga pectinivora</name>
    <dbReference type="NCBI Taxonomy" id="682400"/>
    <lineage>
        <taxon>Bacteria</taxon>
        <taxon>Bacillati</taxon>
        <taxon>Bacillota</taxon>
        <taxon>Clostridia</taxon>
        <taxon>Lachnospirales</taxon>
        <taxon>Natranaerovirgaceae</taxon>
        <taxon>Natranaerovirga</taxon>
    </lineage>
</organism>
<protein>
    <submittedName>
        <fullName evidence="11">ATP-binding cassette subfamily B protein/subfamily B ATP-binding cassette protein MsbA</fullName>
    </submittedName>
</protein>
<dbReference type="Gene3D" id="1.20.1560.10">
    <property type="entry name" value="ABC transporter type 1, transmembrane domain"/>
    <property type="match status" value="1"/>
</dbReference>
<evidence type="ECO:0000256" key="2">
    <source>
        <dbReference type="ARBA" id="ARBA00022448"/>
    </source>
</evidence>
<evidence type="ECO:0000313" key="12">
    <source>
        <dbReference type="Proteomes" id="UP000294902"/>
    </source>
</evidence>
<dbReference type="EMBL" id="SMAL01000006">
    <property type="protein sequence ID" value="TCT14218.1"/>
    <property type="molecule type" value="Genomic_DNA"/>
</dbReference>
<dbReference type="GO" id="GO:0005886">
    <property type="term" value="C:plasma membrane"/>
    <property type="evidence" value="ECO:0007669"/>
    <property type="project" value="UniProtKB-SubCell"/>
</dbReference>
<dbReference type="InterPro" id="IPR036640">
    <property type="entry name" value="ABC1_TM_sf"/>
</dbReference>
<feature type="transmembrane region" description="Helical" evidence="8">
    <location>
        <begin position="152"/>
        <end position="172"/>
    </location>
</feature>
<gene>
    <name evidence="11" type="ORF">EDC18_10614</name>
</gene>
<keyword evidence="5 11" id="KW-0067">ATP-binding</keyword>
<dbReference type="SMART" id="SM00382">
    <property type="entry name" value="AAA"/>
    <property type="match status" value="1"/>
</dbReference>
<dbReference type="Gene3D" id="3.40.50.300">
    <property type="entry name" value="P-loop containing nucleotide triphosphate hydrolases"/>
    <property type="match status" value="1"/>
</dbReference>
<keyword evidence="4" id="KW-0547">Nucleotide-binding</keyword>
<dbReference type="AlphaFoldDB" id="A0A4V2V063"/>
<evidence type="ECO:0000256" key="8">
    <source>
        <dbReference type="SAM" id="Phobius"/>
    </source>
</evidence>
<dbReference type="PROSITE" id="PS50929">
    <property type="entry name" value="ABC_TM1F"/>
    <property type="match status" value="1"/>
</dbReference>
<evidence type="ECO:0000256" key="1">
    <source>
        <dbReference type="ARBA" id="ARBA00004651"/>
    </source>
</evidence>
<feature type="transmembrane region" description="Helical" evidence="8">
    <location>
        <begin position="255"/>
        <end position="273"/>
    </location>
</feature>
<dbReference type="PANTHER" id="PTHR43394">
    <property type="entry name" value="ATP-DEPENDENT PERMEASE MDL1, MITOCHONDRIAL"/>
    <property type="match status" value="1"/>
</dbReference>
<dbReference type="Proteomes" id="UP000294902">
    <property type="component" value="Unassembled WGS sequence"/>
</dbReference>